<dbReference type="STRING" id="6832.A0A553NYA9"/>
<keyword evidence="1" id="KW-0732">Signal</keyword>
<accession>A0A553NYA9</accession>
<protein>
    <submittedName>
        <fullName evidence="2">Uncharacterized protein</fullName>
    </submittedName>
</protein>
<dbReference type="InterPro" id="IPR036610">
    <property type="entry name" value="PEBP-like_sf"/>
</dbReference>
<sequence>AIALSVLISSSLVHAGQSGWKRKTKGNDINRETRALRALFGELNPILDQVQATPLVDCGTTSNLCFGQQLTQEKIVQHAKSCARTRIGGFEGRSFKRIWPELLWRKSLRGAEQQCFERQKTVQRKTIQSVLRGDARQFLEAVFPLKYRLRGLTKVAKYLRRRQVKIKVTSKLVQAARDVAYMGCILSVLQVACYKEESRIQQYLPDLNCPVWQSTWTTSEVVPTLLSLAPSPANVIYPSGVAPILPGTRLFTQNLQDAPYIGYDNDPNSLYTIMVVDVDSRQSGNLFHWMRVNIPGGNIQEGTDVFDYLPSFAIEVKKAKHASRS</sequence>
<feature type="chain" id="PRO_5022020796" evidence="1">
    <location>
        <begin position="16"/>
        <end position="325"/>
    </location>
</feature>
<name>A0A553NYA9_TIGCA</name>
<comment type="caution">
    <text evidence="2">The sequence shown here is derived from an EMBL/GenBank/DDBJ whole genome shotgun (WGS) entry which is preliminary data.</text>
</comment>
<feature type="signal peptide" evidence="1">
    <location>
        <begin position="1"/>
        <end position="15"/>
    </location>
</feature>
<evidence type="ECO:0000313" key="3">
    <source>
        <dbReference type="Proteomes" id="UP000318571"/>
    </source>
</evidence>
<organism evidence="2 3">
    <name type="scientific">Tigriopus californicus</name>
    <name type="common">Marine copepod</name>
    <dbReference type="NCBI Taxonomy" id="6832"/>
    <lineage>
        <taxon>Eukaryota</taxon>
        <taxon>Metazoa</taxon>
        <taxon>Ecdysozoa</taxon>
        <taxon>Arthropoda</taxon>
        <taxon>Crustacea</taxon>
        <taxon>Multicrustacea</taxon>
        <taxon>Hexanauplia</taxon>
        <taxon>Copepoda</taxon>
        <taxon>Harpacticoida</taxon>
        <taxon>Harpacticidae</taxon>
        <taxon>Tigriopus</taxon>
    </lineage>
</organism>
<dbReference type="SUPFAM" id="SSF49777">
    <property type="entry name" value="PEBP-like"/>
    <property type="match status" value="1"/>
</dbReference>
<dbReference type="EMBL" id="VCGU01000009">
    <property type="protein sequence ID" value="TRY70423.1"/>
    <property type="molecule type" value="Genomic_DNA"/>
</dbReference>
<dbReference type="Gene3D" id="3.90.280.10">
    <property type="entry name" value="PEBP-like"/>
    <property type="match status" value="1"/>
</dbReference>
<dbReference type="AlphaFoldDB" id="A0A553NYA9"/>
<keyword evidence="3" id="KW-1185">Reference proteome</keyword>
<reference evidence="2 3" key="1">
    <citation type="journal article" date="2018" name="Nat. Ecol. Evol.">
        <title>Genomic signatures of mitonuclear coevolution across populations of Tigriopus californicus.</title>
        <authorList>
            <person name="Barreto F.S."/>
            <person name="Watson E.T."/>
            <person name="Lima T.G."/>
            <person name="Willett C.S."/>
            <person name="Edmands S."/>
            <person name="Li W."/>
            <person name="Burton R.S."/>
        </authorList>
    </citation>
    <scope>NUCLEOTIDE SEQUENCE [LARGE SCALE GENOMIC DNA]</scope>
    <source>
        <strain evidence="2 3">San Diego</strain>
    </source>
</reference>
<gene>
    <name evidence="2" type="ORF">TCAL_16402</name>
</gene>
<dbReference type="Proteomes" id="UP000318571">
    <property type="component" value="Chromosome 9"/>
</dbReference>
<evidence type="ECO:0000313" key="2">
    <source>
        <dbReference type="EMBL" id="TRY70423.1"/>
    </source>
</evidence>
<proteinExistence type="predicted"/>
<feature type="non-terminal residue" evidence="2">
    <location>
        <position position="1"/>
    </location>
</feature>
<evidence type="ECO:0000256" key="1">
    <source>
        <dbReference type="SAM" id="SignalP"/>
    </source>
</evidence>